<feature type="signal peptide" evidence="2">
    <location>
        <begin position="1"/>
        <end position="29"/>
    </location>
</feature>
<dbReference type="Proteomes" id="UP000539075">
    <property type="component" value="Unassembled WGS sequence"/>
</dbReference>
<dbReference type="EMBL" id="JACHGO010000008">
    <property type="protein sequence ID" value="MBB5144458.1"/>
    <property type="molecule type" value="Genomic_DNA"/>
</dbReference>
<accession>A0A7W8C2M4</accession>
<gene>
    <name evidence="3" type="ORF">HNQ38_002573</name>
</gene>
<evidence type="ECO:0000313" key="3">
    <source>
        <dbReference type="EMBL" id="MBB5144458.1"/>
    </source>
</evidence>
<feature type="compositionally biased region" description="Basic and acidic residues" evidence="1">
    <location>
        <begin position="77"/>
        <end position="93"/>
    </location>
</feature>
<dbReference type="AlphaFoldDB" id="A0A7W8C2M4"/>
<keyword evidence="2" id="KW-0732">Signal</keyword>
<evidence type="ECO:0000256" key="1">
    <source>
        <dbReference type="SAM" id="MobiDB-lite"/>
    </source>
</evidence>
<organism evidence="3 4">
    <name type="scientific">Desulfovibrio intestinalis</name>
    <dbReference type="NCBI Taxonomy" id="58621"/>
    <lineage>
        <taxon>Bacteria</taxon>
        <taxon>Pseudomonadati</taxon>
        <taxon>Thermodesulfobacteriota</taxon>
        <taxon>Desulfovibrionia</taxon>
        <taxon>Desulfovibrionales</taxon>
        <taxon>Desulfovibrionaceae</taxon>
        <taxon>Desulfovibrio</taxon>
    </lineage>
</organism>
<dbReference type="RefSeq" id="WP_183721457.1">
    <property type="nucleotide sequence ID" value="NZ_JACHGO010000008.1"/>
</dbReference>
<comment type="caution">
    <text evidence="3">The sequence shown here is derived from an EMBL/GenBank/DDBJ whole genome shotgun (WGS) entry which is preliminary data.</text>
</comment>
<feature type="chain" id="PRO_5031104847" evidence="2">
    <location>
        <begin position="30"/>
        <end position="154"/>
    </location>
</feature>
<reference evidence="3 4" key="1">
    <citation type="submission" date="2020-08" db="EMBL/GenBank/DDBJ databases">
        <title>Genomic Encyclopedia of Type Strains, Phase IV (KMG-IV): sequencing the most valuable type-strain genomes for metagenomic binning, comparative biology and taxonomic classification.</title>
        <authorList>
            <person name="Goeker M."/>
        </authorList>
    </citation>
    <scope>NUCLEOTIDE SEQUENCE [LARGE SCALE GENOMIC DNA]</scope>
    <source>
        <strain evidence="3 4">DSM 11275</strain>
    </source>
</reference>
<proteinExistence type="predicted"/>
<evidence type="ECO:0000256" key="2">
    <source>
        <dbReference type="SAM" id="SignalP"/>
    </source>
</evidence>
<feature type="compositionally biased region" description="Basic and acidic residues" evidence="1">
    <location>
        <begin position="121"/>
        <end position="154"/>
    </location>
</feature>
<protein>
    <submittedName>
        <fullName evidence="3">Type IV secretory pathway TrbL component</fullName>
    </submittedName>
</protein>
<evidence type="ECO:0000313" key="4">
    <source>
        <dbReference type="Proteomes" id="UP000539075"/>
    </source>
</evidence>
<keyword evidence="4" id="KW-1185">Reference proteome</keyword>
<sequence>MTMQYLWRPLGLCTLAAALWIGVPTQANADASDMGQGMMLVARNDQQQYGNKGQGADAQYHRDGKAAKVKNNGKNAPRKDVKGNANGKHDVKKNGKSAKAAHPGAKGQPGDKMSRPNGKNAKGDKAAHPKDNRSGKRPEAQRRAPQHVEGDVNN</sequence>
<name>A0A7W8C2M4_9BACT</name>
<feature type="region of interest" description="Disordered" evidence="1">
    <location>
        <begin position="45"/>
        <end position="154"/>
    </location>
</feature>